<keyword evidence="4" id="KW-1185">Reference proteome</keyword>
<feature type="domain" description="Peptidase S9 prolyl oligopeptidase catalytic" evidence="2">
    <location>
        <begin position="131"/>
        <end position="324"/>
    </location>
</feature>
<feature type="signal peptide" evidence="1">
    <location>
        <begin position="1"/>
        <end position="21"/>
    </location>
</feature>
<dbReference type="AlphaFoldDB" id="A0A1M5DYH9"/>
<dbReference type="GO" id="GO:0006508">
    <property type="term" value="P:proteolysis"/>
    <property type="evidence" value="ECO:0007669"/>
    <property type="project" value="InterPro"/>
</dbReference>
<dbReference type="InterPro" id="IPR001375">
    <property type="entry name" value="Peptidase_S9_cat"/>
</dbReference>
<reference evidence="4" key="1">
    <citation type="submission" date="2016-11" db="EMBL/GenBank/DDBJ databases">
        <authorList>
            <person name="Varghese N."/>
            <person name="Submissions S."/>
        </authorList>
    </citation>
    <scope>NUCLEOTIDE SEQUENCE [LARGE SCALE GENOMIC DNA]</scope>
    <source>
        <strain evidence="4">CGMCC 1.8995</strain>
    </source>
</reference>
<dbReference type="Proteomes" id="UP000184520">
    <property type="component" value="Unassembled WGS sequence"/>
</dbReference>
<dbReference type="GO" id="GO:0008236">
    <property type="term" value="F:serine-type peptidase activity"/>
    <property type="evidence" value="ECO:0007669"/>
    <property type="project" value="InterPro"/>
</dbReference>
<evidence type="ECO:0000313" key="4">
    <source>
        <dbReference type="Proteomes" id="UP000184520"/>
    </source>
</evidence>
<keyword evidence="1" id="KW-0732">Signal</keyword>
<evidence type="ECO:0000313" key="3">
    <source>
        <dbReference type="EMBL" id="SHF71924.1"/>
    </source>
</evidence>
<sequence length="324" mass="36203">MNRLGLLLISFSLLTGANTYAETQMLEPKSCFRGPFESYERWASVLKKNKPGFNEKAFQRFFPAEKFNQRKADLDCTDFTYQSDEFNVEGFYLAPKSPEKPLPVVIFNRGGNARFGYVVFGAKMDLPAEIASEGYIVLGSQYRGASRRVENNGKDEFGGADVNDVLALIDIAKSLPHADTSRIALVGWSRGVMQSYLAAKQLTDVKAIVSVAGNADLKQAIAWRPEMEKVYAARMPDYASQKEQLLSERSVINWVDQLPPAPILMLHGTADTRVNVEQSRLLASALNVANHTNKLVTYEGDNHGLTHHRTAAYAEIKDWLNQYL</sequence>
<dbReference type="SUPFAM" id="SSF53474">
    <property type="entry name" value="alpha/beta-Hydrolases"/>
    <property type="match status" value="1"/>
</dbReference>
<accession>A0A1M5DYH9</accession>
<dbReference type="Gene3D" id="3.40.50.1820">
    <property type="entry name" value="alpha/beta hydrolase"/>
    <property type="match status" value="1"/>
</dbReference>
<protein>
    <submittedName>
        <fullName evidence="3">Prolyl oligopeptidase family protein</fullName>
    </submittedName>
</protein>
<dbReference type="RefSeq" id="WP_073316588.1">
    <property type="nucleotide sequence ID" value="NZ_FQWD01000001.1"/>
</dbReference>
<dbReference type="EMBL" id="FQWD01000001">
    <property type="protein sequence ID" value="SHF71924.1"/>
    <property type="molecule type" value="Genomic_DNA"/>
</dbReference>
<feature type="chain" id="PRO_5012499831" evidence="1">
    <location>
        <begin position="22"/>
        <end position="324"/>
    </location>
</feature>
<proteinExistence type="predicted"/>
<name>A0A1M5DYH9_9ALTE</name>
<evidence type="ECO:0000259" key="2">
    <source>
        <dbReference type="Pfam" id="PF00326"/>
    </source>
</evidence>
<gene>
    <name evidence="3" type="ORF">SAMN05216361_0176</name>
</gene>
<organism evidence="3 4">
    <name type="scientific">Marisediminitalea aggregata</name>
    <dbReference type="NCBI Taxonomy" id="634436"/>
    <lineage>
        <taxon>Bacteria</taxon>
        <taxon>Pseudomonadati</taxon>
        <taxon>Pseudomonadota</taxon>
        <taxon>Gammaproteobacteria</taxon>
        <taxon>Alteromonadales</taxon>
        <taxon>Alteromonadaceae</taxon>
        <taxon>Marisediminitalea</taxon>
    </lineage>
</organism>
<dbReference type="PANTHER" id="PTHR22946">
    <property type="entry name" value="DIENELACTONE HYDROLASE DOMAIN-CONTAINING PROTEIN-RELATED"/>
    <property type="match status" value="1"/>
</dbReference>
<evidence type="ECO:0000256" key="1">
    <source>
        <dbReference type="SAM" id="SignalP"/>
    </source>
</evidence>
<dbReference type="Pfam" id="PF00326">
    <property type="entry name" value="Peptidase_S9"/>
    <property type="match status" value="1"/>
</dbReference>
<dbReference type="InterPro" id="IPR029058">
    <property type="entry name" value="AB_hydrolase_fold"/>
</dbReference>
<dbReference type="InterPro" id="IPR050261">
    <property type="entry name" value="FrsA_esterase"/>
</dbReference>
<dbReference type="STRING" id="634436.SAMN05216361_0176"/>